<dbReference type="Proteomes" id="UP000796761">
    <property type="component" value="Unassembled WGS sequence"/>
</dbReference>
<evidence type="ECO:0000313" key="1">
    <source>
        <dbReference type="EMBL" id="TRZ18534.1"/>
    </source>
</evidence>
<comment type="caution">
    <text evidence="1">The sequence shown here is derived from an EMBL/GenBank/DDBJ whole genome shotgun (WGS) entry which is preliminary data.</text>
</comment>
<name>A0A8K1GIU7_9PASS</name>
<dbReference type="OrthoDB" id="9401836at2759"/>
<evidence type="ECO:0000313" key="2">
    <source>
        <dbReference type="Proteomes" id="UP000796761"/>
    </source>
</evidence>
<organism evidence="1 2">
    <name type="scientific">Zosterops borbonicus</name>
    <dbReference type="NCBI Taxonomy" id="364589"/>
    <lineage>
        <taxon>Eukaryota</taxon>
        <taxon>Metazoa</taxon>
        <taxon>Chordata</taxon>
        <taxon>Craniata</taxon>
        <taxon>Vertebrata</taxon>
        <taxon>Euteleostomi</taxon>
        <taxon>Archelosauria</taxon>
        <taxon>Archosauria</taxon>
        <taxon>Dinosauria</taxon>
        <taxon>Saurischia</taxon>
        <taxon>Theropoda</taxon>
        <taxon>Coelurosauria</taxon>
        <taxon>Aves</taxon>
        <taxon>Neognathae</taxon>
        <taxon>Neoaves</taxon>
        <taxon>Telluraves</taxon>
        <taxon>Australaves</taxon>
        <taxon>Passeriformes</taxon>
        <taxon>Sylvioidea</taxon>
        <taxon>Zosteropidae</taxon>
        <taxon>Zosterops</taxon>
    </lineage>
</organism>
<reference evidence="1" key="1">
    <citation type="submission" date="2019-04" db="EMBL/GenBank/DDBJ databases">
        <title>Genome assembly of Zosterops borbonicus 15179.</title>
        <authorList>
            <person name="Leroy T."/>
            <person name="Anselmetti Y."/>
            <person name="Tilak M.-K."/>
            <person name="Nabholz B."/>
        </authorList>
    </citation>
    <scope>NUCLEOTIDE SEQUENCE</scope>
    <source>
        <strain evidence="1">HGM_15179</strain>
        <tissue evidence="1">Muscle</tissue>
    </source>
</reference>
<protein>
    <submittedName>
        <fullName evidence="1">Uncharacterized protein</fullName>
    </submittedName>
</protein>
<sequence length="201" mass="22006">MSPNIQYKPLLKQLQAIISCPITCYLGEQSDPHLATTSFQVAVESNNVTPELPFLQVKHPTSFSCSSPDSCSRPLPNSIALFLDMLQPLNVLVVRGPELDTGFEVWPHQCPAQGDNRCPGPAGHTIADTGQVPLASWECLAHVHQPQPIDPAYPDPPAEPSCPEKINSPAQLGIICKLTESALVPFFQIVDKDIKQDWSQY</sequence>
<keyword evidence="2" id="KW-1185">Reference proteome</keyword>
<dbReference type="AlphaFoldDB" id="A0A8K1GIU7"/>
<gene>
    <name evidence="1" type="ORF">HGM15179_008589</name>
</gene>
<dbReference type="EMBL" id="SWJQ01000220">
    <property type="protein sequence ID" value="TRZ18534.1"/>
    <property type="molecule type" value="Genomic_DNA"/>
</dbReference>
<proteinExistence type="predicted"/>
<accession>A0A8K1GIU7</accession>